<comment type="similarity">
    <text evidence="1">Belongs to the CSN12 family.</text>
</comment>
<dbReference type="OMA" id="ESQTNWI"/>
<gene>
    <name evidence="3" type="ORF">DIURU_004874</name>
</gene>
<evidence type="ECO:0000256" key="1">
    <source>
        <dbReference type="ARBA" id="ARBA00025771"/>
    </source>
</evidence>
<name>A0A642UFI1_DIURU</name>
<dbReference type="GO" id="GO:0003690">
    <property type="term" value="F:double-stranded DNA binding"/>
    <property type="evidence" value="ECO:0007669"/>
    <property type="project" value="InterPro"/>
</dbReference>
<dbReference type="RefSeq" id="XP_034010277.1">
    <property type="nucleotide sequence ID" value="XM_034157794.1"/>
</dbReference>
<dbReference type="Pfam" id="PF01399">
    <property type="entry name" value="PCI"/>
    <property type="match status" value="1"/>
</dbReference>
<evidence type="ECO:0000259" key="2">
    <source>
        <dbReference type="PROSITE" id="PS50250"/>
    </source>
</evidence>
<dbReference type="Gene3D" id="1.10.10.10">
    <property type="entry name" value="Winged helix-like DNA-binding domain superfamily/Winged helix DNA-binding domain"/>
    <property type="match status" value="1"/>
</dbReference>
<keyword evidence="4" id="KW-1185">Reference proteome</keyword>
<dbReference type="GeneID" id="54783525"/>
<dbReference type="Proteomes" id="UP000449547">
    <property type="component" value="Unassembled WGS sequence"/>
</dbReference>
<dbReference type="PROSITE" id="PS50250">
    <property type="entry name" value="PCI"/>
    <property type="match status" value="1"/>
</dbReference>
<dbReference type="PANTHER" id="PTHR12732:SF0">
    <property type="entry name" value="PCI DOMAIN-CONTAINING PROTEIN 2"/>
    <property type="match status" value="1"/>
</dbReference>
<organism evidence="3 4">
    <name type="scientific">Diutina rugosa</name>
    <name type="common">Yeast</name>
    <name type="synonym">Candida rugosa</name>
    <dbReference type="NCBI Taxonomy" id="5481"/>
    <lineage>
        <taxon>Eukaryota</taxon>
        <taxon>Fungi</taxon>
        <taxon>Dikarya</taxon>
        <taxon>Ascomycota</taxon>
        <taxon>Saccharomycotina</taxon>
        <taxon>Pichiomycetes</taxon>
        <taxon>Debaryomycetaceae</taxon>
        <taxon>Diutina</taxon>
    </lineage>
</organism>
<protein>
    <recommendedName>
        <fullName evidence="2">PCI domain-containing protein</fullName>
    </recommendedName>
</protein>
<accession>A0A642UFI1</accession>
<dbReference type="InterPro" id="IPR000717">
    <property type="entry name" value="PCI_dom"/>
</dbReference>
<dbReference type="PANTHER" id="PTHR12732">
    <property type="entry name" value="UNCHARACTERIZED PROTEASOME COMPONENT REGION PCI-CONTAINING"/>
    <property type="match status" value="1"/>
</dbReference>
<dbReference type="GO" id="GO:0003723">
    <property type="term" value="F:RNA binding"/>
    <property type="evidence" value="ECO:0007669"/>
    <property type="project" value="InterPro"/>
</dbReference>
<dbReference type="InterPro" id="IPR045114">
    <property type="entry name" value="Csn12-like"/>
</dbReference>
<dbReference type="OrthoDB" id="10252687at2759"/>
<dbReference type="AlphaFoldDB" id="A0A642UFI1"/>
<proteinExistence type="inferred from homology"/>
<reference evidence="3 4" key="1">
    <citation type="submission" date="2019-07" db="EMBL/GenBank/DDBJ databases">
        <title>Genome assembly of two rare yeast pathogens: Diutina rugosa and Trichomonascus ciferrii.</title>
        <authorList>
            <person name="Mixao V."/>
            <person name="Saus E."/>
            <person name="Hansen A."/>
            <person name="Lass-Flor C."/>
            <person name="Gabaldon T."/>
        </authorList>
    </citation>
    <scope>NUCLEOTIDE SEQUENCE [LARGE SCALE GENOMIC DNA]</scope>
    <source>
        <strain evidence="3 4">CBS 613</strain>
    </source>
</reference>
<comment type="caution">
    <text evidence="3">The sequence shown here is derived from an EMBL/GenBank/DDBJ whole genome shotgun (WGS) entry which is preliminary data.</text>
</comment>
<evidence type="ECO:0000313" key="4">
    <source>
        <dbReference type="Proteomes" id="UP000449547"/>
    </source>
</evidence>
<feature type="domain" description="PCI" evidence="2">
    <location>
        <begin position="226"/>
        <end position="424"/>
    </location>
</feature>
<evidence type="ECO:0000313" key="3">
    <source>
        <dbReference type="EMBL" id="KAA8898020.1"/>
    </source>
</evidence>
<dbReference type="EMBL" id="SWFT01000149">
    <property type="protein sequence ID" value="KAA8898020.1"/>
    <property type="molecule type" value="Genomic_DNA"/>
</dbReference>
<sequence>MVDLADYIDRFSAAVATQTRNKELTDLLTLNPANNAGPKRAKWHLPNDFELHSVPQRYHEVIRSYLKMMQAVYVNHSLREAFVAANDMCTNLIRAYQYETNHLSSVVMMCLSELKAMYLVSQAQNPEDLTSFEYQEVAELGGEPYKASLLEEFGTTVNRGFKVVLNDKPAEPHHSKRSHVYFYLGMLLKIYFKLGKLELARSVEKAVIGSNFALPKPKGLQIPYAIEYWYYSALLSIDDGDYAHARDLLSRALKQLGRLDNVTATKNYARLMLLLIALSYEAHFRLKPEAWDFVPELVPIYRDGFFAAINDGDIARYEQLMEKYQLLLLRNHLYVLFVRLRSRLHLNLVRKTTKLVQPTLDEAKRHIISFDAYQKAFAVSSGKPDSETAIDDLECVLASLIGDGKVKGYLSHVNRCIVLSKTDPFPSQSPTPK</sequence>
<dbReference type="InterPro" id="IPR036388">
    <property type="entry name" value="WH-like_DNA-bd_sf"/>
</dbReference>
<dbReference type="VEuPathDB" id="FungiDB:DIURU_004874"/>